<evidence type="ECO:0000256" key="6">
    <source>
        <dbReference type="SAM" id="MobiDB-lite"/>
    </source>
</evidence>
<dbReference type="AlphaFoldDB" id="A0A5C3KMU9"/>
<evidence type="ECO:0000313" key="9">
    <source>
        <dbReference type="EMBL" id="TFK21781.1"/>
    </source>
</evidence>
<feature type="region of interest" description="Disordered" evidence="6">
    <location>
        <begin position="280"/>
        <end position="301"/>
    </location>
</feature>
<feature type="transmembrane region" description="Helical" evidence="7">
    <location>
        <begin position="93"/>
        <end position="114"/>
    </location>
</feature>
<feature type="transmembrane region" description="Helical" evidence="7">
    <location>
        <begin position="60"/>
        <end position="81"/>
    </location>
</feature>
<gene>
    <name evidence="9" type="ORF">FA15DRAFT_597262</name>
</gene>
<feature type="transmembrane region" description="Helical" evidence="7">
    <location>
        <begin position="200"/>
        <end position="225"/>
    </location>
</feature>
<dbReference type="PANTHER" id="PTHR33048:SF47">
    <property type="entry name" value="INTEGRAL MEMBRANE PROTEIN-RELATED"/>
    <property type="match status" value="1"/>
</dbReference>
<protein>
    <recommendedName>
        <fullName evidence="8">Rhodopsin domain-containing protein</fullName>
    </recommendedName>
</protein>
<evidence type="ECO:0000259" key="8">
    <source>
        <dbReference type="Pfam" id="PF20684"/>
    </source>
</evidence>
<dbReference type="GO" id="GO:0016020">
    <property type="term" value="C:membrane"/>
    <property type="evidence" value="ECO:0007669"/>
    <property type="project" value="UniProtKB-SubCell"/>
</dbReference>
<proteinExistence type="inferred from homology"/>
<feature type="transmembrane region" description="Helical" evidence="7">
    <location>
        <begin position="25"/>
        <end position="48"/>
    </location>
</feature>
<keyword evidence="10" id="KW-1185">Reference proteome</keyword>
<dbReference type="InterPro" id="IPR052337">
    <property type="entry name" value="SAT4-like"/>
</dbReference>
<name>A0A5C3KMU9_COPMA</name>
<feature type="domain" description="Rhodopsin" evidence="8">
    <location>
        <begin position="17"/>
        <end position="222"/>
    </location>
</feature>
<dbReference type="Pfam" id="PF20684">
    <property type="entry name" value="Fung_rhodopsin"/>
    <property type="match status" value="1"/>
</dbReference>
<organism evidence="9 10">
    <name type="scientific">Coprinopsis marcescibilis</name>
    <name type="common">Agaric fungus</name>
    <name type="synonym">Psathyrella marcescibilis</name>
    <dbReference type="NCBI Taxonomy" id="230819"/>
    <lineage>
        <taxon>Eukaryota</taxon>
        <taxon>Fungi</taxon>
        <taxon>Dikarya</taxon>
        <taxon>Basidiomycota</taxon>
        <taxon>Agaricomycotina</taxon>
        <taxon>Agaricomycetes</taxon>
        <taxon>Agaricomycetidae</taxon>
        <taxon>Agaricales</taxon>
        <taxon>Agaricineae</taxon>
        <taxon>Psathyrellaceae</taxon>
        <taxon>Coprinopsis</taxon>
    </lineage>
</organism>
<evidence type="ECO:0000256" key="3">
    <source>
        <dbReference type="ARBA" id="ARBA00022989"/>
    </source>
</evidence>
<evidence type="ECO:0000256" key="5">
    <source>
        <dbReference type="ARBA" id="ARBA00038359"/>
    </source>
</evidence>
<accession>A0A5C3KMU9</accession>
<dbReference type="EMBL" id="ML210258">
    <property type="protein sequence ID" value="TFK21781.1"/>
    <property type="molecule type" value="Genomic_DNA"/>
</dbReference>
<feature type="non-terminal residue" evidence="9">
    <location>
        <position position="1"/>
    </location>
</feature>
<sequence length="301" mass="33390">VTSSICSTAAILSTAYRLYVRRSKLWIDDACAFCSMLALCAQICAVFTPLTASTGVARYYVMITAFYVIVWFSRLSILFSLIRIDPSKLRRKILLNAAVLFLLVCAFLIAQLFWTCQSQESWRSASMPQCSLTRQVAITQLVFNTFADLSLLVIPFQLLVVLQDRWLKSRLMIIFSTCTIATMVSMVHAIFILTLHGPEIVIVALVESTVSIIVCNVPVIATAVLHLGGRSTPRPASNNSNTPLNTVQFLSYTPSYIPSIANPATPPMAHYDPRVRTISTRPSSMLLKPEEPHLRPSLSGR</sequence>
<evidence type="ECO:0000256" key="4">
    <source>
        <dbReference type="ARBA" id="ARBA00023136"/>
    </source>
</evidence>
<comment type="similarity">
    <text evidence="5">Belongs to the SAT4 family.</text>
</comment>
<dbReference type="STRING" id="230819.A0A5C3KMU9"/>
<evidence type="ECO:0000313" key="10">
    <source>
        <dbReference type="Proteomes" id="UP000307440"/>
    </source>
</evidence>
<feature type="transmembrane region" description="Helical" evidence="7">
    <location>
        <begin position="173"/>
        <end position="194"/>
    </location>
</feature>
<dbReference type="PANTHER" id="PTHR33048">
    <property type="entry name" value="PTH11-LIKE INTEGRAL MEMBRANE PROTEIN (AFU_ORTHOLOGUE AFUA_5G11245)"/>
    <property type="match status" value="1"/>
</dbReference>
<evidence type="ECO:0000256" key="7">
    <source>
        <dbReference type="SAM" id="Phobius"/>
    </source>
</evidence>
<keyword evidence="2 7" id="KW-0812">Transmembrane</keyword>
<dbReference type="InterPro" id="IPR049326">
    <property type="entry name" value="Rhodopsin_dom_fungi"/>
</dbReference>
<reference evidence="9 10" key="1">
    <citation type="journal article" date="2019" name="Nat. Ecol. Evol.">
        <title>Megaphylogeny resolves global patterns of mushroom evolution.</title>
        <authorList>
            <person name="Varga T."/>
            <person name="Krizsan K."/>
            <person name="Foldi C."/>
            <person name="Dima B."/>
            <person name="Sanchez-Garcia M."/>
            <person name="Sanchez-Ramirez S."/>
            <person name="Szollosi G.J."/>
            <person name="Szarkandi J.G."/>
            <person name="Papp V."/>
            <person name="Albert L."/>
            <person name="Andreopoulos W."/>
            <person name="Angelini C."/>
            <person name="Antonin V."/>
            <person name="Barry K.W."/>
            <person name="Bougher N.L."/>
            <person name="Buchanan P."/>
            <person name="Buyck B."/>
            <person name="Bense V."/>
            <person name="Catcheside P."/>
            <person name="Chovatia M."/>
            <person name="Cooper J."/>
            <person name="Damon W."/>
            <person name="Desjardin D."/>
            <person name="Finy P."/>
            <person name="Geml J."/>
            <person name="Haridas S."/>
            <person name="Hughes K."/>
            <person name="Justo A."/>
            <person name="Karasinski D."/>
            <person name="Kautmanova I."/>
            <person name="Kiss B."/>
            <person name="Kocsube S."/>
            <person name="Kotiranta H."/>
            <person name="LaButti K.M."/>
            <person name="Lechner B.E."/>
            <person name="Liimatainen K."/>
            <person name="Lipzen A."/>
            <person name="Lukacs Z."/>
            <person name="Mihaltcheva S."/>
            <person name="Morgado L.N."/>
            <person name="Niskanen T."/>
            <person name="Noordeloos M.E."/>
            <person name="Ohm R.A."/>
            <person name="Ortiz-Santana B."/>
            <person name="Ovrebo C."/>
            <person name="Racz N."/>
            <person name="Riley R."/>
            <person name="Savchenko A."/>
            <person name="Shiryaev A."/>
            <person name="Soop K."/>
            <person name="Spirin V."/>
            <person name="Szebenyi C."/>
            <person name="Tomsovsky M."/>
            <person name="Tulloss R.E."/>
            <person name="Uehling J."/>
            <person name="Grigoriev I.V."/>
            <person name="Vagvolgyi C."/>
            <person name="Papp T."/>
            <person name="Martin F.M."/>
            <person name="Miettinen O."/>
            <person name="Hibbett D.S."/>
            <person name="Nagy L.G."/>
        </authorList>
    </citation>
    <scope>NUCLEOTIDE SEQUENCE [LARGE SCALE GENOMIC DNA]</scope>
    <source>
        <strain evidence="9 10">CBS 121175</strain>
    </source>
</reference>
<evidence type="ECO:0000256" key="1">
    <source>
        <dbReference type="ARBA" id="ARBA00004141"/>
    </source>
</evidence>
<comment type="subcellular location">
    <subcellularLocation>
        <location evidence="1">Membrane</location>
        <topology evidence="1">Multi-pass membrane protein</topology>
    </subcellularLocation>
</comment>
<evidence type="ECO:0000256" key="2">
    <source>
        <dbReference type="ARBA" id="ARBA00022692"/>
    </source>
</evidence>
<dbReference type="OrthoDB" id="444631at2759"/>
<feature type="transmembrane region" description="Helical" evidence="7">
    <location>
        <begin position="141"/>
        <end position="161"/>
    </location>
</feature>
<keyword evidence="4 7" id="KW-0472">Membrane</keyword>
<keyword evidence="3 7" id="KW-1133">Transmembrane helix</keyword>
<dbReference type="Proteomes" id="UP000307440">
    <property type="component" value="Unassembled WGS sequence"/>
</dbReference>